<reference evidence="2" key="1">
    <citation type="journal article" date="2019" name="Sci. Rep.">
        <title>Draft genome of Tanacetum cinerariifolium, the natural source of mosquito coil.</title>
        <authorList>
            <person name="Yamashiro T."/>
            <person name="Shiraishi A."/>
            <person name="Satake H."/>
            <person name="Nakayama K."/>
        </authorList>
    </citation>
    <scope>NUCLEOTIDE SEQUENCE</scope>
</reference>
<gene>
    <name evidence="2" type="ORF">Tci_897170</name>
</gene>
<proteinExistence type="predicted"/>
<dbReference type="AlphaFoldDB" id="A0A699UUJ6"/>
<evidence type="ECO:0000256" key="1">
    <source>
        <dbReference type="SAM" id="MobiDB-lite"/>
    </source>
</evidence>
<feature type="region of interest" description="Disordered" evidence="1">
    <location>
        <begin position="1"/>
        <end position="47"/>
    </location>
</feature>
<name>A0A699UUJ6_TANCI</name>
<evidence type="ECO:0000313" key="2">
    <source>
        <dbReference type="EMBL" id="GFD25201.1"/>
    </source>
</evidence>
<dbReference type="EMBL" id="BKCJ011358815">
    <property type="protein sequence ID" value="GFD25201.1"/>
    <property type="molecule type" value="Genomic_DNA"/>
</dbReference>
<comment type="caution">
    <text evidence="2">The sequence shown here is derived from an EMBL/GenBank/DDBJ whole genome shotgun (WGS) entry which is preliminary data.</text>
</comment>
<sequence>MSSASSTVTYTSVHTESEPGRVFWGANEELSDGEPHTPPAPQDEDERELMFIQPHDPDCVPEPMYPEYIPLEDEHMLPVEEQPLPPIDSPTAESQDMLQSRIQKRIQRSMRMMRQ</sequence>
<feature type="non-terminal residue" evidence="2">
    <location>
        <position position="115"/>
    </location>
</feature>
<feature type="compositionally biased region" description="Low complexity" evidence="1">
    <location>
        <begin position="1"/>
        <end position="14"/>
    </location>
</feature>
<accession>A0A699UUJ6</accession>
<organism evidence="2">
    <name type="scientific">Tanacetum cinerariifolium</name>
    <name type="common">Dalmatian daisy</name>
    <name type="synonym">Chrysanthemum cinerariifolium</name>
    <dbReference type="NCBI Taxonomy" id="118510"/>
    <lineage>
        <taxon>Eukaryota</taxon>
        <taxon>Viridiplantae</taxon>
        <taxon>Streptophyta</taxon>
        <taxon>Embryophyta</taxon>
        <taxon>Tracheophyta</taxon>
        <taxon>Spermatophyta</taxon>
        <taxon>Magnoliopsida</taxon>
        <taxon>eudicotyledons</taxon>
        <taxon>Gunneridae</taxon>
        <taxon>Pentapetalae</taxon>
        <taxon>asterids</taxon>
        <taxon>campanulids</taxon>
        <taxon>Asterales</taxon>
        <taxon>Asteraceae</taxon>
        <taxon>Asteroideae</taxon>
        <taxon>Anthemideae</taxon>
        <taxon>Anthemidinae</taxon>
        <taxon>Tanacetum</taxon>
    </lineage>
</organism>
<protein>
    <submittedName>
        <fullName evidence="2">Uncharacterized protein</fullName>
    </submittedName>
</protein>